<evidence type="ECO:0000256" key="3">
    <source>
        <dbReference type="ARBA" id="ARBA00013061"/>
    </source>
</evidence>
<name>A0A7G9YTB4_9EURY</name>
<dbReference type="GO" id="GO:0006096">
    <property type="term" value="P:glycolytic process"/>
    <property type="evidence" value="ECO:0007669"/>
    <property type="project" value="UniProtKB-UniRule"/>
</dbReference>
<comment type="subcellular location">
    <subcellularLocation>
        <location evidence="9">Cytoplasm</location>
    </subcellularLocation>
</comment>
<keyword evidence="9" id="KW-0963">Cytoplasm</keyword>
<feature type="binding site" evidence="9 11">
    <location>
        <position position="326"/>
    </location>
    <ligand>
        <name>ATP</name>
        <dbReference type="ChEBI" id="CHEBI:30616"/>
    </ligand>
</feature>
<evidence type="ECO:0000256" key="11">
    <source>
        <dbReference type="PIRSR" id="PIRSR000724-2"/>
    </source>
</evidence>
<evidence type="ECO:0000256" key="4">
    <source>
        <dbReference type="ARBA" id="ARBA00016471"/>
    </source>
</evidence>
<dbReference type="GO" id="GO:0005524">
    <property type="term" value="F:ATP binding"/>
    <property type="evidence" value="ECO:0007669"/>
    <property type="project" value="UniProtKB-KW"/>
</dbReference>
<dbReference type="HAMAP" id="MF_00145">
    <property type="entry name" value="Phosphoglyc_kinase"/>
    <property type="match status" value="1"/>
</dbReference>
<dbReference type="GO" id="GO:0043531">
    <property type="term" value="F:ADP binding"/>
    <property type="evidence" value="ECO:0007669"/>
    <property type="project" value="TreeGrafter"/>
</dbReference>
<dbReference type="PANTHER" id="PTHR11406:SF23">
    <property type="entry name" value="PHOSPHOGLYCERATE KINASE 1, CHLOROPLASTIC-RELATED"/>
    <property type="match status" value="1"/>
</dbReference>
<feature type="binding site" evidence="9 10">
    <location>
        <begin position="26"/>
        <end position="28"/>
    </location>
    <ligand>
        <name>substrate</name>
    </ligand>
</feature>
<accession>A0A7G9YTB4</accession>
<protein>
    <recommendedName>
        <fullName evidence="4 9">Phosphoglycerate kinase</fullName>
        <ecNumber evidence="3 9">2.7.2.3</ecNumber>
    </recommendedName>
</protein>
<proteinExistence type="inferred from homology"/>
<evidence type="ECO:0000313" key="13">
    <source>
        <dbReference type="EMBL" id="QNO51248.1"/>
    </source>
</evidence>
<keyword evidence="9" id="KW-0324">Glycolysis</keyword>
<feature type="binding site" evidence="10">
    <location>
        <position position="159"/>
    </location>
    <ligand>
        <name>(2R)-3-phosphoglycerate</name>
        <dbReference type="ChEBI" id="CHEBI:58272"/>
    </ligand>
</feature>
<comment type="catalytic activity">
    <reaction evidence="1 9 12">
        <text>(2R)-3-phosphoglycerate + ATP = (2R)-3-phospho-glyceroyl phosphate + ADP</text>
        <dbReference type="Rhea" id="RHEA:14801"/>
        <dbReference type="ChEBI" id="CHEBI:30616"/>
        <dbReference type="ChEBI" id="CHEBI:57604"/>
        <dbReference type="ChEBI" id="CHEBI:58272"/>
        <dbReference type="ChEBI" id="CHEBI:456216"/>
        <dbReference type="EC" id="2.7.2.3"/>
    </reaction>
</comment>
<dbReference type="InterPro" id="IPR015824">
    <property type="entry name" value="Phosphoglycerate_kinase_N"/>
</dbReference>
<dbReference type="GO" id="GO:0004618">
    <property type="term" value="F:phosphoglycerate kinase activity"/>
    <property type="evidence" value="ECO:0007669"/>
    <property type="project" value="UniProtKB-UniRule"/>
</dbReference>
<feature type="binding site" evidence="9">
    <location>
        <position position="159"/>
    </location>
    <ligand>
        <name>substrate</name>
    </ligand>
</feature>
<evidence type="ECO:0000256" key="2">
    <source>
        <dbReference type="ARBA" id="ARBA00008982"/>
    </source>
</evidence>
<dbReference type="UniPathway" id="UPA00109">
    <property type="reaction ID" value="UER00185"/>
</dbReference>
<dbReference type="PRINTS" id="PR00477">
    <property type="entry name" value="PHGLYCKINASE"/>
</dbReference>
<feature type="binding site" evidence="9">
    <location>
        <begin position="352"/>
        <end position="355"/>
    </location>
    <ligand>
        <name>ATP</name>
        <dbReference type="ChEBI" id="CHEBI:30616"/>
    </ligand>
</feature>
<evidence type="ECO:0000256" key="6">
    <source>
        <dbReference type="ARBA" id="ARBA00022741"/>
    </source>
</evidence>
<evidence type="ECO:0000256" key="7">
    <source>
        <dbReference type="ARBA" id="ARBA00022777"/>
    </source>
</evidence>
<evidence type="ECO:0000256" key="5">
    <source>
        <dbReference type="ARBA" id="ARBA00022679"/>
    </source>
</evidence>
<dbReference type="EMBL" id="MT631464">
    <property type="protein sequence ID" value="QNO51248.1"/>
    <property type="molecule type" value="Genomic_DNA"/>
</dbReference>
<feature type="binding site" evidence="9 10">
    <location>
        <begin position="64"/>
        <end position="67"/>
    </location>
    <ligand>
        <name>substrate</name>
    </ligand>
</feature>
<keyword evidence="6 9" id="KW-0547">Nucleotide-binding</keyword>
<dbReference type="PIRSF" id="PIRSF000724">
    <property type="entry name" value="Pgk"/>
    <property type="match status" value="1"/>
</dbReference>
<dbReference type="InterPro" id="IPR001576">
    <property type="entry name" value="Phosphoglycerate_kinase"/>
</dbReference>
<keyword evidence="5 9" id="KW-0808">Transferase</keyword>
<feature type="binding site" evidence="10">
    <location>
        <position position="119"/>
    </location>
    <ligand>
        <name>(2R)-3-phosphoglycerate</name>
        <dbReference type="ChEBI" id="CHEBI:58272"/>
    </ligand>
</feature>
<gene>
    <name evidence="9 13" type="primary">pgk</name>
    <name evidence="13" type="ORF">IGHJBHOP_00009</name>
</gene>
<dbReference type="InterPro" id="IPR036043">
    <property type="entry name" value="Phosphoglycerate_kinase_sf"/>
</dbReference>
<comment type="pathway">
    <text evidence="9">Carbohydrate degradation; glycolysis; pyruvate from D-glyceraldehyde 3-phosphate: step 2/5.</text>
</comment>
<evidence type="ECO:0000256" key="10">
    <source>
        <dbReference type="PIRSR" id="PIRSR000724-1"/>
    </source>
</evidence>
<evidence type="ECO:0000256" key="12">
    <source>
        <dbReference type="RuleBase" id="RU000532"/>
    </source>
</evidence>
<feature type="binding site" evidence="10">
    <location>
        <position position="41"/>
    </location>
    <ligand>
        <name>(2R)-3-phosphoglycerate</name>
        <dbReference type="ChEBI" id="CHEBI:58272"/>
    </ligand>
</feature>
<dbReference type="SUPFAM" id="SSF53748">
    <property type="entry name" value="Phosphoglycerate kinase"/>
    <property type="match status" value="1"/>
</dbReference>
<evidence type="ECO:0000256" key="1">
    <source>
        <dbReference type="ARBA" id="ARBA00000642"/>
    </source>
</evidence>
<dbReference type="Gene3D" id="3.40.50.1260">
    <property type="entry name" value="Phosphoglycerate kinase, N-terminal domain"/>
    <property type="match status" value="2"/>
</dbReference>
<comment type="caution">
    <text evidence="9">Lacks conserved residue(s) required for the propagation of feature annotation.</text>
</comment>
<keyword evidence="7 9" id="KW-0418">Kinase</keyword>
<dbReference type="FunFam" id="3.40.50.1260:FF:000006">
    <property type="entry name" value="Phosphoglycerate kinase"/>
    <property type="match status" value="1"/>
</dbReference>
<comment type="similarity">
    <text evidence="2 9 12">Belongs to the phosphoglycerate kinase family.</text>
</comment>
<dbReference type="EC" id="2.7.2.3" evidence="3 9"/>
<comment type="subunit">
    <text evidence="9">Monomer.</text>
</comment>
<feature type="binding site" evidence="9">
    <location>
        <position position="119"/>
    </location>
    <ligand>
        <name>substrate</name>
    </ligand>
</feature>
<evidence type="ECO:0000256" key="8">
    <source>
        <dbReference type="ARBA" id="ARBA00022840"/>
    </source>
</evidence>
<dbReference type="Pfam" id="PF00162">
    <property type="entry name" value="PGK"/>
    <property type="match status" value="1"/>
</dbReference>
<evidence type="ECO:0000256" key="9">
    <source>
        <dbReference type="HAMAP-Rule" id="MF_00145"/>
    </source>
</evidence>
<feature type="binding site" evidence="9">
    <location>
        <position position="41"/>
    </location>
    <ligand>
        <name>substrate</name>
    </ligand>
</feature>
<keyword evidence="8 9" id="KW-0067">ATP-binding</keyword>
<reference evidence="13" key="1">
    <citation type="submission" date="2020-06" db="EMBL/GenBank/DDBJ databases">
        <title>Unique genomic features of the anaerobic methanotrophic archaea.</title>
        <authorList>
            <person name="Chadwick G.L."/>
            <person name="Skennerton C.T."/>
            <person name="Laso-Perez R."/>
            <person name="Leu A.O."/>
            <person name="Speth D.R."/>
            <person name="Yu H."/>
            <person name="Morgan-Lang C."/>
            <person name="Hatzenpichler R."/>
            <person name="Goudeau D."/>
            <person name="Malmstrom R."/>
            <person name="Brazelton W.J."/>
            <person name="Woyke T."/>
            <person name="Hallam S.J."/>
            <person name="Tyson G.W."/>
            <person name="Wegener G."/>
            <person name="Boetius A."/>
            <person name="Orphan V."/>
        </authorList>
    </citation>
    <scope>NUCLEOTIDE SEQUENCE</scope>
</reference>
<dbReference type="PANTHER" id="PTHR11406">
    <property type="entry name" value="PHOSPHOGLYCERATE KINASE"/>
    <property type="match status" value="1"/>
</dbReference>
<dbReference type="AlphaFoldDB" id="A0A7G9YTB4"/>
<organism evidence="13">
    <name type="scientific">Candidatus Methanophagaceae archaeon ANME-1 ERB6</name>
    <dbReference type="NCBI Taxonomy" id="2759912"/>
    <lineage>
        <taxon>Archaea</taxon>
        <taxon>Methanobacteriati</taxon>
        <taxon>Methanobacteriota</taxon>
        <taxon>Stenosarchaea group</taxon>
        <taxon>Methanomicrobia</taxon>
        <taxon>Candidatus Methanophagales</taxon>
        <taxon>Candidatus Methanophagaceae</taxon>
    </lineage>
</organism>
<dbReference type="GO" id="GO:0006094">
    <property type="term" value="P:gluconeogenesis"/>
    <property type="evidence" value="ECO:0007669"/>
    <property type="project" value="TreeGrafter"/>
</dbReference>
<sequence>MREELADFRTMDDFDVEGKTVLFRADLNSLVINGRVQMKERIEENAKTIRELSERKAKVVVLAHQGRANDAHFLSLEQHAQLLGNLVDLKYVDDIIGPAAREAIKNMTNGEVLLLDNIRILAEETLDRTPEEHAQSMFVRRLAPLADIYINDAFSVAHRSHASVVGFPKVLDAGIGRLMEHELRALERAVGSIERPCVYVLGGAKPPEVFDIMEFALEKGVDSILTAGRIGNLFLYAKGEIPLKVDKDLFGSVDRARRIAEQGGRRIKYPWDVAIEVDGKREEIPLDEVKPNEPIYDIGEETCEKYEQIIKDARTVIMKGPAGVFEKEGFAKGTKRILKAISDSDAFSLLGGGHTSAAISELGMAKSDHVHVSLAGGAFLRYLLGKSLPGIEVLKKQ</sequence>
<dbReference type="GO" id="GO:0005829">
    <property type="term" value="C:cytosol"/>
    <property type="evidence" value="ECO:0007669"/>
    <property type="project" value="TreeGrafter"/>
</dbReference>